<protein>
    <submittedName>
        <fullName evidence="1">Uncharacterized protein</fullName>
    </submittedName>
</protein>
<dbReference type="AlphaFoldDB" id="X6MQK6"/>
<gene>
    <name evidence="1" type="ORF">RFI_21452</name>
</gene>
<evidence type="ECO:0000313" key="2">
    <source>
        <dbReference type="Proteomes" id="UP000023152"/>
    </source>
</evidence>
<dbReference type="EMBL" id="ASPP01018707">
    <property type="protein sequence ID" value="ETO15911.1"/>
    <property type="molecule type" value="Genomic_DNA"/>
</dbReference>
<organism evidence="1 2">
    <name type="scientific">Reticulomyxa filosa</name>
    <dbReference type="NCBI Taxonomy" id="46433"/>
    <lineage>
        <taxon>Eukaryota</taxon>
        <taxon>Sar</taxon>
        <taxon>Rhizaria</taxon>
        <taxon>Retaria</taxon>
        <taxon>Foraminifera</taxon>
        <taxon>Monothalamids</taxon>
        <taxon>Reticulomyxidae</taxon>
        <taxon>Reticulomyxa</taxon>
    </lineage>
</organism>
<dbReference type="PANTHER" id="PTHR34496:SF6">
    <property type="entry name" value="GLYCOSYLTRANSFERASE 2-LIKE DOMAIN-CONTAINING PROTEIN"/>
    <property type="match status" value="1"/>
</dbReference>
<comment type="caution">
    <text evidence="1">The sequence shown here is derived from an EMBL/GenBank/DDBJ whole genome shotgun (WGS) entry which is preliminary data.</text>
</comment>
<reference evidence="1 2" key="1">
    <citation type="journal article" date="2013" name="Curr. Biol.">
        <title>The Genome of the Foraminiferan Reticulomyxa filosa.</title>
        <authorList>
            <person name="Glockner G."/>
            <person name="Hulsmann N."/>
            <person name="Schleicher M."/>
            <person name="Noegel A.A."/>
            <person name="Eichinger L."/>
            <person name="Gallinger C."/>
            <person name="Pawlowski J."/>
            <person name="Sierra R."/>
            <person name="Euteneuer U."/>
            <person name="Pillet L."/>
            <person name="Moustafa A."/>
            <person name="Platzer M."/>
            <person name="Groth M."/>
            <person name="Szafranski K."/>
            <person name="Schliwa M."/>
        </authorList>
    </citation>
    <scope>NUCLEOTIDE SEQUENCE [LARGE SCALE GENOMIC DNA]</scope>
</reference>
<dbReference type="InterPro" id="IPR021067">
    <property type="entry name" value="Glycosyltransferase"/>
</dbReference>
<name>X6MQK6_RETFI</name>
<proteinExistence type="predicted"/>
<evidence type="ECO:0000313" key="1">
    <source>
        <dbReference type="EMBL" id="ETO15911.1"/>
    </source>
</evidence>
<keyword evidence="2" id="KW-1185">Reference proteome</keyword>
<dbReference type="Proteomes" id="UP000023152">
    <property type="component" value="Unassembled WGS sequence"/>
</dbReference>
<dbReference type="PANTHER" id="PTHR34496">
    <property type="entry name" value="GLCNAC TRANSFERASE-RELATED"/>
    <property type="match status" value="1"/>
</dbReference>
<feature type="non-terminal residue" evidence="1">
    <location>
        <position position="330"/>
    </location>
</feature>
<dbReference type="Pfam" id="PF11397">
    <property type="entry name" value="GlcNAc"/>
    <property type="match status" value="1"/>
</dbReference>
<dbReference type="OrthoDB" id="76265at2759"/>
<accession>X6MQK6</accession>
<sequence>MMEKPVALDTKNNTWIEVQYVDLSGPERPPPNDDSWKSLDTAIYVGISSLMDDRCGRTLHSLLTTAKNPERVHIGIVQQNDKETKDCIEDIQTSKRFANSDQFFLETKCMQKKKEYCAMMKKEAKDKKEEDCPYVNNVKTIRITNEEAKGPNLARGLQLLMHDGEEFCMQIDSHSFAGKAWDVQMLQDWGACNNELAVLTTYIGSPENLGQNVMGAHEVPHLCTAYFNDDFPFNDRASAARNLQKPILAPLWAGGLSFSKCHAEWIVKYDVNLLQIWTGEEFGRGARLWTHGYDFYTPTKAIIAHDYTPGRKQNIFLFAKLSKKKKKFSL</sequence>